<dbReference type="InterPro" id="IPR025883">
    <property type="entry name" value="Cadherin-like_domain"/>
</dbReference>
<dbReference type="InterPro" id="IPR013783">
    <property type="entry name" value="Ig-like_fold"/>
</dbReference>
<keyword evidence="5" id="KW-0966">Cell projection</keyword>
<protein>
    <submittedName>
        <fullName evidence="7">Cadherin-like beta sandwich domain-containing protein</fullName>
    </submittedName>
</protein>
<dbReference type="PROSITE" id="PS50853">
    <property type="entry name" value="FN3"/>
    <property type="match status" value="1"/>
</dbReference>
<evidence type="ECO:0000313" key="7">
    <source>
        <dbReference type="EMBL" id="MEK7949964.1"/>
    </source>
</evidence>
<evidence type="ECO:0000256" key="5">
    <source>
        <dbReference type="ARBA" id="ARBA00023273"/>
    </source>
</evidence>
<sequence>MPLAVGAPTSTNITATSATLGGNVSSDGGSSVTGRGVVLSRTSFNSNPLIGGTDVTKINASASTGVFTVSASNLTSETAYTFKAFVTNATGTVYSAPASFTTLSSNALLSSLALSTGSLVPAFSSGQAQYTSTVPNATSSLLLTATSANANASISINGAAAAIGTSSGTLSLIIGRNDFTVSVTSQDGTNMVTYMLTIYRSALPPSVNSPTATVSGVYTPTLGGNVASDGGSAITERGFVFSVASVNGDPLLGGTGTTKKIVTGSTGVFSAGIDGLQSGTTYAYKAYATNNAGTGYSALAQFTTLTGPDITVQQPAGVPVVPGGTKAFGTTTKTSPISLTFTISNPGSGDLSALGISIDGTNAADFTTSPPSSTLVKPGESTSFTVHFTPSPGPTGNRTANLHITSNAPSKNPYDIVLSGLALSFTTDSDNDGLNDASEFDMSSLNFNWQQSQIALVNTYNQAANGAGLFRQNQLQALHPEASLVGPDPETGRFALTLRLKSSSDLVGFSDFPIPASSLISITPAGTLKFEVSPLGNTAFFLIKID</sequence>
<evidence type="ECO:0000259" key="6">
    <source>
        <dbReference type="PROSITE" id="PS50853"/>
    </source>
</evidence>
<keyword evidence="3" id="KW-0963">Cytoplasm</keyword>
<dbReference type="NCBIfam" id="NF012200">
    <property type="entry name" value="choice_anch_D"/>
    <property type="match status" value="1"/>
</dbReference>
<dbReference type="InterPro" id="IPR003961">
    <property type="entry name" value="FN3_dom"/>
</dbReference>
<dbReference type="InterPro" id="IPR036116">
    <property type="entry name" value="FN3_sf"/>
</dbReference>
<accession>A0ABU9AQJ0</accession>
<comment type="caution">
    <text evidence="7">The sequence shown here is derived from an EMBL/GenBank/DDBJ whole genome shotgun (WGS) entry which is preliminary data.</text>
</comment>
<name>A0ABU9AQJ0_9BACT</name>
<gene>
    <name evidence="7" type="ORF">WKV53_05640</name>
</gene>
<keyword evidence="4" id="KW-0969">Cilium</keyword>
<evidence type="ECO:0000313" key="8">
    <source>
        <dbReference type="Proteomes" id="UP001371305"/>
    </source>
</evidence>
<organism evidence="7 8">
    <name type="scientific">Luteolibacter soli</name>
    <dbReference type="NCBI Taxonomy" id="3135280"/>
    <lineage>
        <taxon>Bacteria</taxon>
        <taxon>Pseudomonadati</taxon>
        <taxon>Verrucomicrobiota</taxon>
        <taxon>Verrucomicrobiia</taxon>
        <taxon>Verrucomicrobiales</taxon>
        <taxon>Verrucomicrobiaceae</taxon>
        <taxon>Luteolibacter</taxon>
    </lineage>
</organism>
<dbReference type="Pfam" id="PF12733">
    <property type="entry name" value="Cadherin-like"/>
    <property type="match status" value="1"/>
</dbReference>
<feature type="domain" description="Fibronectin type-III" evidence="6">
    <location>
        <begin position="4"/>
        <end position="105"/>
    </location>
</feature>
<dbReference type="Pfam" id="PF22544">
    <property type="entry name" value="HYDIN_VesB_CFA65-like_Ig"/>
    <property type="match status" value="1"/>
</dbReference>
<evidence type="ECO:0000256" key="2">
    <source>
        <dbReference type="ARBA" id="ARBA00004496"/>
    </source>
</evidence>
<keyword evidence="8" id="KW-1185">Reference proteome</keyword>
<evidence type="ECO:0000256" key="3">
    <source>
        <dbReference type="ARBA" id="ARBA00022490"/>
    </source>
</evidence>
<evidence type="ECO:0000256" key="4">
    <source>
        <dbReference type="ARBA" id="ARBA00023069"/>
    </source>
</evidence>
<comment type="subcellular location">
    <subcellularLocation>
        <location evidence="1">Cell projection</location>
        <location evidence="1">Cilium</location>
    </subcellularLocation>
    <subcellularLocation>
        <location evidence="2">Cytoplasm</location>
    </subcellularLocation>
</comment>
<dbReference type="EMBL" id="JBBUKT010000002">
    <property type="protein sequence ID" value="MEK7949964.1"/>
    <property type="molecule type" value="Genomic_DNA"/>
</dbReference>
<proteinExistence type="predicted"/>
<reference evidence="7 8" key="1">
    <citation type="submission" date="2024-04" db="EMBL/GenBank/DDBJ databases">
        <title>Luteolibacter sp. isolated from soil.</title>
        <authorList>
            <person name="An J."/>
        </authorList>
    </citation>
    <scope>NUCLEOTIDE SEQUENCE [LARGE SCALE GENOMIC DNA]</scope>
    <source>
        <strain evidence="7 8">Y139</strain>
    </source>
</reference>
<evidence type="ECO:0000256" key="1">
    <source>
        <dbReference type="ARBA" id="ARBA00004138"/>
    </source>
</evidence>
<dbReference type="Proteomes" id="UP001371305">
    <property type="component" value="Unassembled WGS sequence"/>
</dbReference>
<dbReference type="SUPFAM" id="SSF49265">
    <property type="entry name" value="Fibronectin type III"/>
    <property type="match status" value="1"/>
</dbReference>
<dbReference type="Gene3D" id="2.60.40.10">
    <property type="entry name" value="Immunoglobulins"/>
    <property type="match status" value="3"/>
</dbReference>
<dbReference type="InterPro" id="IPR053879">
    <property type="entry name" value="HYDIN_VesB_CFA65-like_Ig"/>
</dbReference>
<dbReference type="RefSeq" id="WP_341403379.1">
    <property type="nucleotide sequence ID" value="NZ_JBBUKT010000002.1"/>
</dbReference>